<evidence type="ECO:0000256" key="2">
    <source>
        <dbReference type="ARBA" id="ARBA00022729"/>
    </source>
</evidence>
<keyword evidence="5" id="KW-0812">Transmembrane</keyword>
<keyword evidence="9" id="KW-1185">Reference proteome</keyword>
<keyword evidence="4" id="KW-0325">Glycoprotein</keyword>
<dbReference type="Proteomes" id="UP000472261">
    <property type="component" value="Unplaced"/>
</dbReference>
<dbReference type="PANTHER" id="PTHR12080:SF55">
    <property type="entry name" value="LYMPHOCYTE FUNCTION-ASSOCIATED ANTIGEN 3"/>
    <property type="match status" value="1"/>
</dbReference>
<accession>A0A669QNI3</accession>
<dbReference type="InterPro" id="IPR007110">
    <property type="entry name" value="Ig-like_dom"/>
</dbReference>
<name>A0A669QNI3_PHACC</name>
<evidence type="ECO:0000313" key="9">
    <source>
        <dbReference type="Proteomes" id="UP000472261"/>
    </source>
</evidence>
<reference evidence="8" key="1">
    <citation type="submission" date="2025-08" db="UniProtKB">
        <authorList>
            <consortium name="Ensembl"/>
        </authorList>
    </citation>
    <scope>IDENTIFICATION</scope>
</reference>
<evidence type="ECO:0000259" key="7">
    <source>
        <dbReference type="PROSITE" id="PS50835"/>
    </source>
</evidence>
<feature type="domain" description="Ig-like" evidence="7">
    <location>
        <begin position="132"/>
        <end position="215"/>
    </location>
</feature>
<evidence type="ECO:0000313" key="8">
    <source>
        <dbReference type="Ensembl" id="ENSPCLP00000021305.1"/>
    </source>
</evidence>
<dbReference type="GO" id="GO:0016020">
    <property type="term" value="C:membrane"/>
    <property type="evidence" value="ECO:0007669"/>
    <property type="project" value="UniProtKB-SubCell"/>
</dbReference>
<dbReference type="InterPro" id="IPR013783">
    <property type="entry name" value="Ig-like_fold"/>
</dbReference>
<dbReference type="InterPro" id="IPR015631">
    <property type="entry name" value="CD2/SLAM_rcpt"/>
</dbReference>
<organism evidence="8 9">
    <name type="scientific">Phasianus colchicus</name>
    <name type="common">Common pheasant</name>
    <dbReference type="NCBI Taxonomy" id="9054"/>
    <lineage>
        <taxon>Eukaryota</taxon>
        <taxon>Metazoa</taxon>
        <taxon>Chordata</taxon>
        <taxon>Craniata</taxon>
        <taxon>Vertebrata</taxon>
        <taxon>Euteleostomi</taxon>
        <taxon>Archelosauria</taxon>
        <taxon>Archosauria</taxon>
        <taxon>Dinosauria</taxon>
        <taxon>Saurischia</taxon>
        <taxon>Theropoda</taxon>
        <taxon>Coelurosauria</taxon>
        <taxon>Aves</taxon>
        <taxon>Neognathae</taxon>
        <taxon>Galloanserae</taxon>
        <taxon>Galliformes</taxon>
        <taxon>Phasianidae</taxon>
        <taxon>Phasianinae</taxon>
        <taxon>Phasianus</taxon>
    </lineage>
</organism>
<keyword evidence="2 6" id="KW-0732">Signal</keyword>
<dbReference type="OMA" id="DHVAYNW"/>
<evidence type="ECO:0000256" key="5">
    <source>
        <dbReference type="SAM" id="Phobius"/>
    </source>
</evidence>
<dbReference type="PANTHER" id="PTHR12080">
    <property type="entry name" value="SIGNALING LYMPHOCYTIC ACTIVATION MOLECULE"/>
    <property type="match status" value="1"/>
</dbReference>
<comment type="subcellular location">
    <subcellularLocation>
        <location evidence="1">Membrane</location>
    </subcellularLocation>
</comment>
<dbReference type="PROSITE" id="PS50835">
    <property type="entry name" value="IG_LIKE"/>
    <property type="match status" value="1"/>
</dbReference>
<evidence type="ECO:0000256" key="3">
    <source>
        <dbReference type="ARBA" id="ARBA00023136"/>
    </source>
</evidence>
<feature type="chain" id="PRO_5025557905" description="Ig-like domain-containing protein" evidence="6">
    <location>
        <begin position="19"/>
        <end position="398"/>
    </location>
</feature>
<keyword evidence="5" id="KW-1133">Transmembrane helix</keyword>
<proteinExistence type="predicted"/>
<protein>
    <recommendedName>
        <fullName evidence="7">Ig-like domain-containing protein</fullName>
    </recommendedName>
</protein>
<feature type="signal peptide" evidence="6">
    <location>
        <begin position="1"/>
        <end position="18"/>
    </location>
</feature>
<dbReference type="PROSITE" id="PS51257">
    <property type="entry name" value="PROKAR_LIPOPROTEIN"/>
    <property type="match status" value="1"/>
</dbReference>
<feature type="transmembrane region" description="Helical" evidence="5">
    <location>
        <begin position="227"/>
        <end position="253"/>
    </location>
</feature>
<dbReference type="Gene3D" id="2.60.40.10">
    <property type="entry name" value="Immunoglobulins"/>
    <property type="match status" value="2"/>
</dbReference>
<reference evidence="8" key="2">
    <citation type="submission" date="2025-09" db="UniProtKB">
        <authorList>
            <consortium name="Ensembl"/>
        </authorList>
    </citation>
    <scope>IDENTIFICATION</scope>
</reference>
<evidence type="ECO:0000256" key="6">
    <source>
        <dbReference type="SAM" id="SignalP"/>
    </source>
</evidence>
<evidence type="ECO:0000256" key="1">
    <source>
        <dbReference type="ARBA" id="ARBA00004370"/>
    </source>
</evidence>
<keyword evidence="3 5" id="KW-0472">Membrane</keyword>
<sequence>MGCRASLWLLISCCWVWGLGCGMMETVLGTLGKATVLGIPAHFQNLTQHFGTATWKRSVENPLSKEYLFTYNKGNYTNYKPGQILFHPSNFSLEILSTQRQDQQLYEYSVTTGAGEKNWQLRLAVYEPVSDPSIHILNWMLANDSCTVTLNCTAAQGDNVSYSWASSEASTSSLCTRNGSLLLLSYDPTNSNLPCACTASNPVSRRTAALHSSVCRSEEQGGWRTGMLLLGVVLPIMILIVLAGAFTVAHVAANMRQGREQSPLAEDSTVHTIYSQVQRVEVSEPCTLKLCPCSSMGCEVGAQGAKAALQQETVRSYPPGSGVAVGSPSVTSGTATLLWDCFGCCNLPGPQHPKVALGINCIRRPCSAGGRGEQRAGCHCSLSVPGTEAKVPLQPSGH</sequence>
<dbReference type="Ensembl" id="ENSPCLT00000029452.1">
    <property type="protein sequence ID" value="ENSPCLP00000021305.1"/>
    <property type="gene ID" value="ENSPCLG00000018656.1"/>
</dbReference>
<dbReference type="AlphaFoldDB" id="A0A669QNI3"/>
<evidence type="ECO:0000256" key="4">
    <source>
        <dbReference type="ARBA" id="ARBA00023180"/>
    </source>
</evidence>